<reference evidence="5" key="1">
    <citation type="submission" date="2022-01" db="EMBL/GenBank/DDBJ databases">
        <authorList>
            <person name="King R."/>
        </authorList>
    </citation>
    <scope>NUCLEOTIDE SEQUENCE</scope>
</reference>
<dbReference type="Pfam" id="PF08236">
    <property type="entry name" value="SRI"/>
    <property type="match status" value="1"/>
</dbReference>
<evidence type="ECO:0000313" key="6">
    <source>
        <dbReference type="Proteomes" id="UP001152798"/>
    </source>
</evidence>
<dbReference type="Proteomes" id="UP001152798">
    <property type="component" value="Chromosome 1"/>
</dbReference>
<dbReference type="OrthoDB" id="6594281at2759"/>
<accession>A0A9P0EBN8</accession>
<sequence length="453" mass="51002">MGMSNPSPSSFVGECLSWDLSFFNNCSNEDEDSEILTALVRTSYMNHLQRSLVKNYEHWLDSSKDSDDLDCSKEDILKCAKFLEHKALRACMVASYYQRAMVKTMKEIKRSTEEGSLFSPLIEHVFDNKIKNRCEKGTQTSISLTNCKVESPELTEDILQMRQTKETSTIDITLENSNVIIFNPCTTDNCDNDKGNNDLEDLFNILMTSPNFSEKNDSDKGPSPKKRKHEEESIENIINLDNVSVSNDLTDSGFVGEKTNSSNLDERLQKFAALFGEDESDSNPKILGNTNEALVIKSLNNTIEDTSSTYDNDSMILEDKPFKLALDWKSEYAAQNCNLKCILARLNPIKKVKVQKKFKELFGIDKPMYLEISLTEAALSRKRTANLVVGALTPHYLGGKIASRNIFKSLAKKITDDILLVTNVAGLEEVTEKVNAYFENGRCINSEKDVMNA</sequence>
<evidence type="ECO:0000256" key="2">
    <source>
        <dbReference type="ARBA" id="ARBA00023242"/>
    </source>
</evidence>
<dbReference type="GO" id="GO:0006355">
    <property type="term" value="P:regulation of DNA-templated transcription"/>
    <property type="evidence" value="ECO:0007669"/>
    <property type="project" value="InterPro"/>
</dbReference>
<evidence type="ECO:0000313" key="5">
    <source>
        <dbReference type="EMBL" id="CAH1390906.1"/>
    </source>
</evidence>
<evidence type="ECO:0000259" key="4">
    <source>
        <dbReference type="Pfam" id="PF08236"/>
    </source>
</evidence>
<comment type="subcellular location">
    <subcellularLocation>
        <location evidence="1">Nucleus</location>
    </subcellularLocation>
</comment>
<dbReference type="Gene3D" id="6.10.250.3140">
    <property type="match status" value="1"/>
</dbReference>
<keyword evidence="2" id="KW-0539">Nucleus</keyword>
<organism evidence="5 6">
    <name type="scientific">Nezara viridula</name>
    <name type="common">Southern green stink bug</name>
    <name type="synonym">Cimex viridulus</name>
    <dbReference type="NCBI Taxonomy" id="85310"/>
    <lineage>
        <taxon>Eukaryota</taxon>
        <taxon>Metazoa</taxon>
        <taxon>Ecdysozoa</taxon>
        <taxon>Arthropoda</taxon>
        <taxon>Hexapoda</taxon>
        <taxon>Insecta</taxon>
        <taxon>Pterygota</taxon>
        <taxon>Neoptera</taxon>
        <taxon>Paraneoptera</taxon>
        <taxon>Hemiptera</taxon>
        <taxon>Heteroptera</taxon>
        <taxon>Panheteroptera</taxon>
        <taxon>Pentatomomorpha</taxon>
        <taxon>Pentatomoidea</taxon>
        <taxon>Pentatomidae</taxon>
        <taxon>Pentatominae</taxon>
        <taxon>Nezara</taxon>
    </lineage>
</organism>
<evidence type="ECO:0000256" key="3">
    <source>
        <dbReference type="SAM" id="MobiDB-lite"/>
    </source>
</evidence>
<proteinExistence type="predicted"/>
<protein>
    <recommendedName>
        <fullName evidence="4">Set2 Rpb1 interacting domain-containing protein</fullName>
    </recommendedName>
</protein>
<name>A0A9P0EBN8_NEZVI</name>
<gene>
    <name evidence="5" type="ORF">NEZAVI_LOCUS2020</name>
</gene>
<keyword evidence="6" id="KW-1185">Reference proteome</keyword>
<dbReference type="AlphaFoldDB" id="A0A9P0EBN8"/>
<dbReference type="InterPro" id="IPR013257">
    <property type="entry name" value="SRI"/>
</dbReference>
<feature type="region of interest" description="Disordered" evidence="3">
    <location>
        <begin position="210"/>
        <end position="232"/>
    </location>
</feature>
<dbReference type="EMBL" id="OV725077">
    <property type="protein sequence ID" value="CAH1390906.1"/>
    <property type="molecule type" value="Genomic_DNA"/>
</dbReference>
<evidence type="ECO:0000256" key="1">
    <source>
        <dbReference type="ARBA" id="ARBA00004123"/>
    </source>
</evidence>
<dbReference type="GO" id="GO:0005694">
    <property type="term" value="C:chromosome"/>
    <property type="evidence" value="ECO:0007669"/>
    <property type="project" value="InterPro"/>
</dbReference>
<feature type="domain" description="Set2 Rpb1 interacting" evidence="4">
    <location>
        <begin position="381"/>
        <end position="420"/>
    </location>
</feature>